<keyword evidence="6 8" id="KW-0472">Membrane</keyword>
<dbReference type="EMBL" id="WTFF01000019">
    <property type="protein sequence ID" value="MBW5481340.1"/>
    <property type="molecule type" value="Genomic_DNA"/>
</dbReference>
<dbReference type="Proteomes" id="UP000812013">
    <property type="component" value="Unassembled WGS sequence"/>
</dbReference>
<comment type="subcellular location">
    <subcellularLocation>
        <location evidence="1">Cell membrane</location>
        <topology evidence="1">Multi-pass membrane protein</topology>
    </subcellularLocation>
</comment>
<feature type="transmembrane region" description="Helical" evidence="8">
    <location>
        <begin position="83"/>
        <end position="102"/>
    </location>
</feature>
<feature type="transmembrane region" description="Helical" evidence="8">
    <location>
        <begin position="315"/>
        <end position="334"/>
    </location>
</feature>
<evidence type="ECO:0000313" key="10">
    <source>
        <dbReference type="EMBL" id="MBW5481340.1"/>
    </source>
</evidence>
<name>A0ABS6Z3N7_9ACTN</name>
<dbReference type="InterPro" id="IPR050171">
    <property type="entry name" value="MFS_Transporters"/>
</dbReference>
<accession>A0ABS6Z3N7</accession>
<evidence type="ECO:0000256" key="8">
    <source>
        <dbReference type="SAM" id="Phobius"/>
    </source>
</evidence>
<dbReference type="InterPro" id="IPR036259">
    <property type="entry name" value="MFS_trans_sf"/>
</dbReference>
<feature type="transmembrane region" description="Helical" evidence="8">
    <location>
        <begin position="256"/>
        <end position="279"/>
    </location>
</feature>
<evidence type="ECO:0000256" key="5">
    <source>
        <dbReference type="ARBA" id="ARBA00022989"/>
    </source>
</evidence>
<dbReference type="RefSeq" id="WP_219665229.1">
    <property type="nucleotide sequence ID" value="NZ_WTFF01000019.1"/>
</dbReference>
<feature type="transmembrane region" description="Helical" evidence="8">
    <location>
        <begin position="173"/>
        <end position="195"/>
    </location>
</feature>
<keyword evidence="3" id="KW-1003">Cell membrane</keyword>
<feature type="transmembrane region" description="Helical" evidence="8">
    <location>
        <begin position="291"/>
        <end position="309"/>
    </location>
</feature>
<feature type="transmembrane region" description="Helical" evidence="8">
    <location>
        <begin position="142"/>
        <end position="167"/>
    </location>
</feature>
<evidence type="ECO:0000256" key="2">
    <source>
        <dbReference type="ARBA" id="ARBA00022448"/>
    </source>
</evidence>
<evidence type="ECO:0000256" key="4">
    <source>
        <dbReference type="ARBA" id="ARBA00022692"/>
    </source>
</evidence>
<feature type="transmembrane region" description="Helical" evidence="8">
    <location>
        <begin position="55"/>
        <end position="76"/>
    </location>
</feature>
<evidence type="ECO:0000259" key="9">
    <source>
        <dbReference type="PROSITE" id="PS50850"/>
    </source>
</evidence>
<keyword evidence="2" id="KW-0813">Transport</keyword>
<comment type="caution">
    <text evidence="10">The sequence shown here is derived from an EMBL/GenBank/DDBJ whole genome shotgun (WGS) entry which is preliminary data.</text>
</comment>
<reference evidence="10 11" key="1">
    <citation type="submission" date="2019-12" db="EMBL/GenBank/DDBJ databases">
        <title>Genome sequence of Streptomyces bambusae.</title>
        <authorList>
            <person name="Bansal K."/>
            <person name="Choksket S."/>
            <person name="Korpole S."/>
            <person name="Patil P.B."/>
        </authorList>
    </citation>
    <scope>NUCLEOTIDE SEQUENCE [LARGE SCALE GENOMIC DNA]</scope>
    <source>
        <strain evidence="10 11">SK60</strain>
    </source>
</reference>
<dbReference type="SUPFAM" id="SSF103473">
    <property type="entry name" value="MFS general substrate transporter"/>
    <property type="match status" value="1"/>
</dbReference>
<feature type="transmembrane region" description="Helical" evidence="8">
    <location>
        <begin position="108"/>
        <end position="130"/>
    </location>
</feature>
<feature type="domain" description="Major facilitator superfamily (MFS) profile" evidence="9">
    <location>
        <begin position="17"/>
        <end position="408"/>
    </location>
</feature>
<dbReference type="Gene3D" id="1.20.1250.20">
    <property type="entry name" value="MFS general substrate transporter like domains"/>
    <property type="match status" value="1"/>
</dbReference>
<gene>
    <name evidence="10" type="ORF">GPJ59_05435</name>
</gene>
<dbReference type="PANTHER" id="PTHR23517">
    <property type="entry name" value="RESISTANCE PROTEIN MDTM, PUTATIVE-RELATED-RELATED"/>
    <property type="match status" value="1"/>
</dbReference>
<evidence type="ECO:0000256" key="7">
    <source>
        <dbReference type="SAM" id="MobiDB-lite"/>
    </source>
</evidence>
<protein>
    <submittedName>
        <fullName evidence="10">MFS transporter</fullName>
    </submittedName>
</protein>
<evidence type="ECO:0000313" key="11">
    <source>
        <dbReference type="Proteomes" id="UP000812013"/>
    </source>
</evidence>
<dbReference type="InterPro" id="IPR020846">
    <property type="entry name" value="MFS_dom"/>
</dbReference>
<dbReference type="InterPro" id="IPR011701">
    <property type="entry name" value="MFS"/>
</dbReference>
<feature type="transmembrane region" description="Helical" evidence="8">
    <location>
        <begin position="21"/>
        <end position="43"/>
    </location>
</feature>
<organism evidence="10 11">
    <name type="scientific">Streptomyces bambusae</name>
    <dbReference type="NCBI Taxonomy" id="1550616"/>
    <lineage>
        <taxon>Bacteria</taxon>
        <taxon>Bacillati</taxon>
        <taxon>Actinomycetota</taxon>
        <taxon>Actinomycetes</taxon>
        <taxon>Kitasatosporales</taxon>
        <taxon>Streptomycetaceae</taxon>
        <taxon>Streptomyces</taxon>
    </lineage>
</organism>
<proteinExistence type="predicted"/>
<keyword evidence="11" id="KW-1185">Reference proteome</keyword>
<feature type="transmembrane region" description="Helical" evidence="8">
    <location>
        <begin position="383"/>
        <end position="404"/>
    </location>
</feature>
<evidence type="ECO:0000256" key="3">
    <source>
        <dbReference type="ARBA" id="ARBA00022475"/>
    </source>
</evidence>
<keyword evidence="5 8" id="KW-1133">Transmembrane helix</keyword>
<evidence type="ECO:0000256" key="6">
    <source>
        <dbReference type="ARBA" id="ARBA00023136"/>
    </source>
</evidence>
<feature type="transmembrane region" description="Helical" evidence="8">
    <location>
        <begin position="355"/>
        <end position="377"/>
    </location>
</feature>
<sequence>MTGRELLAKWGLPELSGNGRFVTANVMDSLGNGLVLAFTVLYFSSTTSLSLGSVGAALSLGQLIAMPVPVVAGLLIDRFGARTVVVAANLVSAAGFCAFLLADTVWKIVAVQFVVQAGSAVYWTSSRGLVLLAARRQDQARWFGFIGALRNIGGGFGAAAASLAIALDSGGTGIRVLVLVNALTFVVAAFLIAGWRPGAAEDAPRRARPAAGGGGYAAVLRDLRYLRLVLANLAFVLAAAVLPVLLAVYITEVLHAAAWLAGACLVGNMVVVALVQTLVARTTERRRPSRVLALAAVANAAAFAVFGLLPAVPGWLVAAGLLPAMALFTLAEMLSMPPSNELSASLAPEHIRGRFLGVFQLSWTVGNTIAPALLTMLLSHGPVWPWVVLGALNLLAVPLVLSLGDRAPEDGSRQEPAPPAQPAQERLTS</sequence>
<dbReference type="Pfam" id="PF07690">
    <property type="entry name" value="MFS_1"/>
    <property type="match status" value="1"/>
</dbReference>
<dbReference type="PROSITE" id="PS50850">
    <property type="entry name" value="MFS"/>
    <property type="match status" value="1"/>
</dbReference>
<feature type="transmembrane region" description="Helical" evidence="8">
    <location>
        <begin position="228"/>
        <end position="250"/>
    </location>
</feature>
<dbReference type="PANTHER" id="PTHR23517:SF2">
    <property type="entry name" value="MULTIDRUG RESISTANCE PROTEIN MDTH"/>
    <property type="match status" value="1"/>
</dbReference>
<keyword evidence="4 8" id="KW-0812">Transmembrane</keyword>
<feature type="region of interest" description="Disordered" evidence="7">
    <location>
        <begin position="407"/>
        <end position="429"/>
    </location>
</feature>
<evidence type="ECO:0000256" key="1">
    <source>
        <dbReference type="ARBA" id="ARBA00004651"/>
    </source>
</evidence>